<proteinExistence type="predicted"/>
<dbReference type="Proteomes" id="UP000546162">
    <property type="component" value="Unassembled WGS sequence"/>
</dbReference>
<dbReference type="RefSeq" id="WP_311775335.1">
    <property type="nucleotide sequence ID" value="NZ_BAABFG010000005.1"/>
</dbReference>
<protein>
    <submittedName>
        <fullName evidence="1">NADPH:quinone reductase-like Zn-dependent oxidoreductase</fullName>
    </submittedName>
</protein>
<comment type="caution">
    <text evidence="1">The sequence shown here is derived from an EMBL/GenBank/DDBJ whole genome shotgun (WGS) entry which is preliminary data.</text>
</comment>
<evidence type="ECO:0000313" key="2">
    <source>
        <dbReference type="Proteomes" id="UP000546162"/>
    </source>
</evidence>
<dbReference type="AlphaFoldDB" id="A0A7W7H1Z7"/>
<sequence>MPAVLDAVPIGEPAAAAVAAGGILVTTRPTPPIDPARRVRQETVLVRPNRLALHDLVEAVADGRLRTRVAATFPLAEAAEAHRRAESAGLRGKIVLVA</sequence>
<dbReference type="Gene3D" id="3.90.180.10">
    <property type="entry name" value="Medium-chain alcohol dehydrogenases, catalytic domain"/>
    <property type="match status" value="1"/>
</dbReference>
<evidence type="ECO:0000313" key="1">
    <source>
        <dbReference type="EMBL" id="MBB4742334.1"/>
    </source>
</evidence>
<accession>A0A7W7H1Z7</accession>
<gene>
    <name evidence="1" type="ORF">BJY16_005793</name>
</gene>
<dbReference type="Gene3D" id="3.40.50.720">
    <property type="entry name" value="NAD(P)-binding Rossmann-like Domain"/>
    <property type="match status" value="1"/>
</dbReference>
<name>A0A7W7H1Z7_9ACTN</name>
<organism evidence="1 2">
    <name type="scientific">Actinoplanes octamycinicus</name>
    <dbReference type="NCBI Taxonomy" id="135948"/>
    <lineage>
        <taxon>Bacteria</taxon>
        <taxon>Bacillati</taxon>
        <taxon>Actinomycetota</taxon>
        <taxon>Actinomycetes</taxon>
        <taxon>Micromonosporales</taxon>
        <taxon>Micromonosporaceae</taxon>
        <taxon>Actinoplanes</taxon>
    </lineage>
</organism>
<dbReference type="Pfam" id="PF13602">
    <property type="entry name" value="ADH_zinc_N_2"/>
    <property type="match status" value="1"/>
</dbReference>
<dbReference type="EMBL" id="JACHNB010000001">
    <property type="protein sequence ID" value="MBB4742334.1"/>
    <property type="molecule type" value="Genomic_DNA"/>
</dbReference>
<keyword evidence="2" id="KW-1185">Reference proteome</keyword>
<reference evidence="1 2" key="1">
    <citation type="submission" date="2020-08" db="EMBL/GenBank/DDBJ databases">
        <title>Sequencing the genomes of 1000 actinobacteria strains.</title>
        <authorList>
            <person name="Klenk H.-P."/>
        </authorList>
    </citation>
    <scope>NUCLEOTIDE SEQUENCE [LARGE SCALE GENOMIC DNA]</scope>
    <source>
        <strain evidence="1 2">DSM 45809</strain>
    </source>
</reference>